<dbReference type="Pfam" id="PF00454">
    <property type="entry name" value="PI3_PI4_kinase"/>
    <property type="match status" value="1"/>
</dbReference>
<dbReference type="Pfam" id="PF25030">
    <property type="entry name" value="M-HEAT_ATR"/>
    <property type="match status" value="1"/>
</dbReference>
<keyword evidence="11" id="KW-0539">Nucleus</keyword>
<dbReference type="EC" id="2.7.11.1" evidence="3"/>
<dbReference type="InterPro" id="IPR003151">
    <property type="entry name" value="PIK-rel_kinase_FAT"/>
</dbReference>
<dbReference type="PANTHER" id="PTHR11139">
    <property type="entry name" value="ATAXIA TELANGIECTASIA MUTATED ATM -RELATED"/>
    <property type="match status" value="1"/>
</dbReference>
<dbReference type="InterPro" id="IPR003152">
    <property type="entry name" value="FATC_dom"/>
</dbReference>
<dbReference type="Gene3D" id="3.30.1010.10">
    <property type="entry name" value="Phosphatidylinositol 3-kinase Catalytic Subunit, Chain A, domain 4"/>
    <property type="match status" value="1"/>
</dbReference>
<feature type="domain" description="PI3K/PI4K catalytic" evidence="13">
    <location>
        <begin position="2566"/>
        <end position="2879"/>
    </location>
</feature>
<dbReference type="SUPFAM" id="SSF56112">
    <property type="entry name" value="Protein kinase-like (PK-like)"/>
    <property type="match status" value="1"/>
</dbReference>
<dbReference type="EMBL" id="NIVC01000094">
    <property type="protein sequence ID" value="PAA91163.1"/>
    <property type="molecule type" value="Genomic_DNA"/>
</dbReference>
<dbReference type="PANTHER" id="PTHR11139:SF69">
    <property type="entry name" value="SERINE_THREONINE-PROTEIN KINASE ATR"/>
    <property type="match status" value="1"/>
</dbReference>
<dbReference type="InterPro" id="IPR036940">
    <property type="entry name" value="PI3/4_kinase_cat_sf"/>
</dbReference>
<evidence type="ECO:0000256" key="7">
    <source>
        <dbReference type="ARBA" id="ARBA00022763"/>
    </source>
</evidence>
<evidence type="ECO:0000256" key="3">
    <source>
        <dbReference type="ARBA" id="ARBA00012513"/>
    </source>
</evidence>
<dbReference type="InterPro" id="IPR000403">
    <property type="entry name" value="PI3/4_kinase_cat_dom"/>
</dbReference>
<dbReference type="SUPFAM" id="SSF48371">
    <property type="entry name" value="ARM repeat"/>
    <property type="match status" value="1"/>
</dbReference>
<gene>
    <name evidence="16" type="ORF">BOX15_Mlig003216g1</name>
</gene>
<evidence type="ECO:0000256" key="9">
    <source>
        <dbReference type="ARBA" id="ARBA00022840"/>
    </source>
</evidence>
<evidence type="ECO:0000256" key="8">
    <source>
        <dbReference type="ARBA" id="ARBA00022777"/>
    </source>
</evidence>
<dbReference type="GO" id="GO:0000077">
    <property type="term" value="P:DNA damage checkpoint signaling"/>
    <property type="evidence" value="ECO:0007669"/>
    <property type="project" value="TreeGrafter"/>
</dbReference>
<keyword evidence="7" id="KW-0227">DNA damage</keyword>
<evidence type="ECO:0000259" key="13">
    <source>
        <dbReference type="PROSITE" id="PS50290"/>
    </source>
</evidence>
<dbReference type="OrthoDB" id="381190at2759"/>
<dbReference type="Pfam" id="PF23593">
    <property type="entry name" value="HEAT_ATR"/>
    <property type="match status" value="1"/>
</dbReference>
<feature type="domain" description="FATC" evidence="15">
    <location>
        <begin position="2921"/>
        <end position="2953"/>
    </location>
</feature>
<keyword evidence="8" id="KW-0418">Kinase</keyword>
<dbReference type="InterPro" id="IPR014009">
    <property type="entry name" value="PIK_FAT"/>
</dbReference>
<comment type="subcellular location">
    <subcellularLocation>
        <location evidence="1">Nucleus</location>
    </subcellularLocation>
</comment>
<evidence type="ECO:0000256" key="12">
    <source>
        <dbReference type="ARBA" id="ARBA00024420"/>
    </source>
</evidence>
<dbReference type="PROSITE" id="PS50290">
    <property type="entry name" value="PI3_4_KINASE_3"/>
    <property type="match status" value="1"/>
</dbReference>
<proteinExistence type="inferred from homology"/>
<dbReference type="Pfam" id="PF02259">
    <property type="entry name" value="FAT"/>
    <property type="match status" value="1"/>
</dbReference>
<sequence length="2953" mass="320343">TFITCIHVYFSFLNCSYCNVQSSQTMTISSQMATSTKSKAGELVSIFIQILTDNVDTGDLDESKGLEQVFKRIERFCLNISMDFKFFTWCAQRVLFLCRNRLVVLDIERVASLLCSIVVRLSDCADYPIHELLRDFFACLQDIGPKSHAATPELPISYTFKMYSGTATYEGKNFSFQPIEFDTVAQCHRVLSAIMTCLSRLPLKSFASLEALWSSRVLKTAAYLLEVGSGIEKLGALKLIHRGLAAFGISDIPADNFYLTDIVCCLCQDLVHHIKLRNLRTSLLAEMSELLAAVALSLASFAPDYPGGRCLDAGTACVLREACLNALLRARRSCMPPGVAGQLVDRLRCCLARLWCCAPACLSDGRGDPALALRHLLTRDPAPFRPGPAMRLLATVLAAEFRAAAAAAAAAAAETDSAQSSNSSAVTSSTASAASVSTSVASAATAAAATGATQLEFPPVARRSGFLRQCLSEVLEFRSELCRHAGRLDEIFVETFRFFSIVWNAWVVACFEVEQLPLPRPMLSSSQTSSSSGHSTAEPASLAAYFSRDLLTAVMNGLQCAACALAAWEPPPTPASSAARATASTAESVTADAASAELLDSLVHDLGHGVFAFLYIACQRSLDGLVAHHQLHHLLSLMTAPFVFSSQSAQPANIRDMVRMRNEEATVRGLARVFEINGASGAAAADDAVRCPRSARRIFYTSLVDCVVHLPGNFCPLWRTSVLDAVLLGPEGRQGAAAAAAATGSTADDLELLRDCLAVRLPHAAFRLGRENAGAVKLIKALLSRDSTRHHLVSMPALICVESRTAELRYIFSGSSNPAVTQRHADSSSSKTIQTNPEFGLAACLQLRCRTCEKSYDFATLEEPPPSSEEDSLHPKRPRLITSQLAAADAALAASLAQCQELLMPTTVRFRAPPPVRIGGLACLRALASHSASPPMPDAKRLADLVECLLGLLGEDDSFQTQLEASAVLSALARQHRGSEQWEPVLTNALDTLENMAIVGLFHSEGLIFACYQLGLSAPAARVPRILLLLVLLSVAGFDHQRALALARHFGRDLLRRRGLSGDAAVSAVRWLLAEQFLRALVPSQRTVQASGGALVSASMAAASSSARVGGADEAQLPKFYSALSVFGLTQRAVMARIAEPALCRALFLECSDFNMVALELLGVDDQPGIVAQLRARGVVPHMFLHLLHLRALHGEDKWDEGVSRLSDLTGASLSEQLASVDSVRIIQLLAVHLWHRQPGGLLYGFRFLLSHRVVPLAAVAADVGASLPPFQECTDEELASEVLQGSYLFPALAYFDTHLNSSLLTDEERREALQSMQLFLSLIGSRKVNRLRVKILSTVKIGLQFQPRLYYLDANAQLWLTYVSLIDDQDLCQMLTDIVANLLPVLADHTEAFLPVLEYLVFEKRAVTKDSIACLHFLDSINCTSERFKLVQAEIEKATPSDLEGRLRNALNSVGQENKDLRQLALAKLQRILQSSADLLYEQAATGGGLLPALSSLLGRLVALAPKVCADARLSRALAACLGIVGAVDPARLCSKELLAEESSDRERSNVFVNSPEFPVTLMKELARLYMFAGTTRDEEAIAYAAQENLRLAEAPEAVAVADTQYAPENPLLSRLPEPVREAFAPLRRSRYTVVAVTDWSGIAHPIFRATAGGPVRGHANWLHLWCRYLITQIEDPRIAGIVKPCEALLHEDRADTAFAAFLLPHLILQLVMEGRPGKCHQIREEILAVLNSVVSDGSSGSTDTAAAPRQLHGEASRAGAEKPVAELDAASLSAQTVFSVIDFFYGWTRHHLNQLKAGAEASDASYRRACDFLAGVPQTLLARAAFSCRAGTRALRHWELAHREQQPPLQRASLRTMAQVYDSLGESDAVAGVFACLSGGELDIRSRILRLENSGQLPQALVAYDVAVRSEAGRNDLSLHRGLLQCELNSASLLNAVQKADWFLRRRPDWAAELNEVRAEALWKLGQWEPLRAVVESGDRGTGRSSAGQPQQPAASWPIGVGRILCSLHERNSAASRGALTDLAANQVPALAAAALEPGCYERAYPTLCRLHALAELQAGLDYLDDSRAGGDSSAAQQQRATDRLLQAWDLRLSLLAPSYTAQDTVISSRLGFARIAADAAAAGSSAASASGLSSSTLSTSSTASETLRRDWRRAVQAHLLRRIRSARLCGRLAAAQAALLEAEQLPPLPDSAAAAAAATVERGSSRDLAARLTAESAKLQWALGRRDQALATLESHFRLVGSANEASGDSSRRLQLLRAKYSYTAGQLHGQELSKLFQQAVAAGRAHEACHFHYAQFLDEAADNERGAERLPLVLRTVEQYSRALQCGSKYVYHSASRMLWLWLDLAAQVAANTGVAGDSASQRSSAARKRILEKLNSCLTTQLARVPSYQFYAVFSQLVSRLAHSHKETVSILQDLIVSVVIAYPHQSLWWLLPAAKAADSHVRRVRCQAVFTAACKKAANPQLLRRLVQDMQSLGDQLVALCCSKPTSSSMLLAQCAPGLATFFSTASQILLPTQRLLCATLPSGPPPLAAQPQATAGRAPAGGEAGFNAFPARRVFIQRLADSITVLGSMVRPKKVRFQGTDGSSYLFLCKPEDDLRKDCRFVELCNFLNRALLKDPESANKQLRIRTYAVVPLSEQSGLIEWVPHTEAYRRLLEKLYAEKGAGLPVEAIHAAYKKFQDPSITAQARAALFAEFRDTNYKPVFSEWFLAAFPDPGSWLRARMTYARSAAVMSIIGYVMGLGDRHCENLLLDSTSGHLVHCDFNCLFNQGLLFPVPEVVPFRLTHNMIDAMGATGVEGVFRRACESTLSLMRREARPLVAVLRPLAFDPIVDWMKPRHQNFAADVSCLDGPPAAAAGGAGAAHGACGSGASDASSAERRAIEKLRRIEERLAGVMHSRDLLPHQELRASGQEFTQASLSVPGQVDFLVREACSVERLSRMYIGWLAYM</sequence>
<dbReference type="GO" id="GO:0006281">
    <property type="term" value="P:DNA repair"/>
    <property type="evidence" value="ECO:0007669"/>
    <property type="project" value="UniProtKB-KW"/>
</dbReference>
<comment type="caution">
    <text evidence="16">The sequence shown here is derived from an EMBL/GenBank/DDBJ whole genome shotgun (WGS) entry which is preliminary data.</text>
</comment>
<organism evidence="16 17">
    <name type="scientific">Macrostomum lignano</name>
    <dbReference type="NCBI Taxonomy" id="282301"/>
    <lineage>
        <taxon>Eukaryota</taxon>
        <taxon>Metazoa</taxon>
        <taxon>Spiralia</taxon>
        <taxon>Lophotrochozoa</taxon>
        <taxon>Platyhelminthes</taxon>
        <taxon>Rhabditophora</taxon>
        <taxon>Macrostomorpha</taxon>
        <taxon>Macrostomida</taxon>
        <taxon>Macrostomidae</taxon>
        <taxon>Macrostomum</taxon>
    </lineage>
</organism>
<evidence type="ECO:0000259" key="14">
    <source>
        <dbReference type="PROSITE" id="PS51189"/>
    </source>
</evidence>
<dbReference type="PROSITE" id="PS51189">
    <property type="entry name" value="FAT"/>
    <property type="match status" value="1"/>
</dbReference>
<dbReference type="InterPro" id="IPR018936">
    <property type="entry name" value="PI3/4_kinase_CS"/>
</dbReference>
<evidence type="ECO:0000256" key="6">
    <source>
        <dbReference type="ARBA" id="ARBA00022741"/>
    </source>
</evidence>
<dbReference type="GO" id="GO:0005694">
    <property type="term" value="C:chromosome"/>
    <property type="evidence" value="ECO:0007669"/>
    <property type="project" value="TreeGrafter"/>
</dbReference>
<accession>A0A267GYQ0</accession>
<name>A0A267GYQ0_9PLAT</name>
<dbReference type="GO" id="GO:0005524">
    <property type="term" value="F:ATP binding"/>
    <property type="evidence" value="ECO:0007669"/>
    <property type="project" value="UniProtKB-KW"/>
</dbReference>
<dbReference type="Pfam" id="PF02260">
    <property type="entry name" value="FATC"/>
    <property type="match status" value="1"/>
</dbReference>
<evidence type="ECO:0000256" key="1">
    <source>
        <dbReference type="ARBA" id="ARBA00004123"/>
    </source>
</evidence>
<evidence type="ECO:0000256" key="11">
    <source>
        <dbReference type="ARBA" id="ARBA00023242"/>
    </source>
</evidence>
<reference evidence="16 17" key="1">
    <citation type="submission" date="2017-06" db="EMBL/GenBank/DDBJ databases">
        <title>A platform for efficient transgenesis in Macrostomum lignano, a flatworm model organism for stem cell research.</title>
        <authorList>
            <person name="Berezikov E."/>
        </authorList>
    </citation>
    <scope>NUCLEOTIDE SEQUENCE [LARGE SCALE GENOMIC DNA]</scope>
    <source>
        <strain evidence="16">DV1</strain>
        <tissue evidence="16">Whole organism</tissue>
    </source>
</reference>
<dbReference type="GO" id="GO:0004674">
    <property type="term" value="F:protein serine/threonine kinase activity"/>
    <property type="evidence" value="ECO:0007669"/>
    <property type="project" value="UniProtKB-KW"/>
</dbReference>
<dbReference type="InterPro" id="IPR050517">
    <property type="entry name" value="DDR_Repair_Kinase"/>
</dbReference>
<evidence type="ECO:0000313" key="17">
    <source>
        <dbReference type="Proteomes" id="UP000215902"/>
    </source>
</evidence>
<keyword evidence="9" id="KW-0067">ATP-binding</keyword>
<dbReference type="PROSITE" id="PS51190">
    <property type="entry name" value="FATC"/>
    <property type="match status" value="1"/>
</dbReference>
<protein>
    <recommendedName>
        <fullName evidence="12">Serine/threonine-protein kinase ATR</fullName>
        <ecNumber evidence="3">2.7.11.1</ecNumber>
    </recommendedName>
</protein>
<dbReference type="PROSITE" id="PS00916">
    <property type="entry name" value="PI3_4_KINASE_2"/>
    <property type="match status" value="1"/>
</dbReference>
<keyword evidence="10" id="KW-0234">DNA repair</keyword>
<dbReference type="GO" id="GO:0005634">
    <property type="term" value="C:nucleus"/>
    <property type="evidence" value="ECO:0007669"/>
    <property type="project" value="UniProtKB-SubCell"/>
</dbReference>
<keyword evidence="4" id="KW-0723">Serine/threonine-protein kinase</keyword>
<evidence type="ECO:0000256" key="5">
    <source>
        <dbReference type="ARBA" id="ARBA00022679"/>
    </source>
</evidence>
<dbReference type="CDD" id="cd00892">
    <property type="entry name" value="PIKKc_ATR"/>
    <property type="match status" value="1"/>
</dbReference>
<comment type="similarity">
    <text evidence="2">Belongs to the PI3/PI4-kinase family. ATM subfamily.</text>
</comment>
<dbReference type="Proteomes" id="UP000215902">
    <property type="component" value="Unassembled WGS sequence"/>
</dbReference>
<dbReference type="InterPro" id="IPR056802">
    <property type="entry name" value="ATR-like_M-HEAT"/>
</dbReference>
<dbReference type="GO" id="GO:0000723">
    <property type="term" value="P:telomere maintenance"/>
    <property type="evidence" value="ECO:0007669"/>
    <property type="project" value="TreeGrafter"/>
</dbReference>
<dbReference type="InterPro" id="IPR011009">
    <property type="entry name" value="Kinase-like_dom_sf"/>
</dbReference>
<evidence type="ECO:0000256" key="4">
    <source>
        <dbReference type="ARBA" id="ARBA00022527"/>
    </source>
</evidence>
<dbReference type="InterPro" id="IPR016024">
    <property type="entry name" value="ARM-type_fold"/>
</dbReference>
<dbReference type="SMART" id="SM00146">
    <property type="entry name" value="PI3Kc"/>
    <property type="match status" value="1"/>
</dbReference>
<keyword evidence="6" id="KW-0547">Nucleotide-binding</keyword>
<evidence type="ECO:0000256" key="10">
    <source>
        <dbReference type="ARBA" id="ARBA00023204"/>
    </source>
</evidence>
<dbReference type="Gene3D" id="1.10.1070.11">
    <property type="entry name" value="Phosphatidylinositol 3-/4-kinase, catalytic domain"/>
    <property type="match status" value="1"/>
</dbReference>
<dbReference type="SMART" id="SM01343">
    <property type="entry name" value="FATC"/>
    <property type="match status" value="1"/>
</dbReference>
<evidence type="ECO:0000313" key="16">
    <source>
        <dbReference type="EMBL" id="PAA91163.1"/>
    </source>
</evidence>
<evidence type="ECO:0000259" key="15">
    <source>
        <dbReference type="PROSITE" id="PS51190"/>
    </source>
</evidence>
<feature type="non-terminal residue" evidence="16">
    <location>
        <position position="1"/>
    </location>
</feature>
<evidence type="ECO:0000256" key="2">
    <source>
        <dbReference type="ARBA" id="ARBA00010769"/>
    </source>
</evidence>
<feature type="domain" description="FAT" evidence="14">
    <location>
        <begin position="1822"/>
        <end position="2442"/>
    </location>
</feature>
<dbReference type="STRING" id="282301.A0A267GYQ0"/>
<dbReference type="InterPro" id="IPR057564">
    <property type="entry name" value="HEAT_ATR"/>
</dbReference>
<keyword evidence="17" id="KW-1185">Reference proteome</keyword>
<keyword evidence="5" id="KW-0808">Transferase</keyword>